<dbReference type="NCBIfam" id="TIGR04183">
    <property type="entry name" value="Por_Secre_tail"/>
    <property type="match status" value="1"/>
</dbReference>
<evidence type="ECO:0008006" key="3">
    <source>
        <dbReference type="Google" id="ProtNLM"/>
    </source>
</evidence>
<organism evidence="1 2">
    <name type="scientific">candidate division WOR-3 bacterium</name>
    <dbReference type="NCBI Taxonomy" id="2052148"/>
    <lineage>
        <taxon>Bacteria</taxon>
        <taxon>Bacteria division WOR-3</taxon>
    </lineage>
</organism>
<name>A0A660SEC8_UNCW3</name>
<reference evidence="1 2" key="1">
    <citation type="submission" date="2018-06" db="EMBL/GenBank/DDBJ databases">
        <title>Extensive metabolic versatility and redundancy in microbially diverse, dynamic hydrothermal sediments.</title>
        <authorList>
            <person name="Dombrowski N."/>
            <person name="Teske A."/>
            <person name="Baker B.J."/>
        </authorList>
    </citation>
    <scope>NUCLEOTIDE SEQUENCE [LARGE SCALE GENOMIC DNA]</scope>
    <source>
        <strain evidence="1">B36_G15</strain>
    </source>
</reference>
<dbReference type="EMBL" id="QNBE01000172">
    <property type="protein sequence ID" value="RKX68361.1"/>
    <property type="molecule type" value="Genomic_DNA"/>
</dbReference>
<evidence type="ECO:0000313" key="1">
    <source>
        <dbReference type="EMBL" id="RKX68361.1"/>
    </source>
</evidence>
<gene>
    <name evidence="1" type="ORF">DRP53_10900</name>
</gene>
<dbReference type="InterPro" id="IPR026444">
    <property type="entry name" value="Secre_tail"/>
</dbReference>
<comment type="caution">
    <text evidence="1">The sequence shown here is derived from an EMBL/GenBank/DDBJ whole genome shotgun (WGS) entry which is preliminary data.</text>
</comment>
<dbReference type="Proteomes" id="UP000268469">
    <property type="component" value="Unassembled WGS sequence"/>
</dbReference>
<proteinExistence type="predicted"/>
<evidence type="ECO:0000313" key="2">
    <source>
        <dbReference type="Proteomes" id="UP000268469"/>
    </source>
</evidence>
<dbReference type="AlphaFoldDB" id="A0A660SEC8"/>
<protein>
    <recommendedName>
        <fullName evidence="3">T9SS type A sorting domain-containing protein</fullName>
    </recommendedName>
</protein>
<sequence>MAVEGTNVHVVWEDYRLGAENREIYYITSSDLGRTWGDETRLTYAPEWSKVPKLTVSSRNGRSAKYLYLVWEDYREEYGPQIFFKRKDLQIRVAEERYFPLRVKVYPNPTQGSIYADFGTTVAKVTLYDPLGRKEKEVRWVNRLKLVLPAGIHFLYAEKGEQVVLQKIVVLK</sequence>
<accession>A0A660SEC8</accession>